<evidence type="ECO:0000313" key="1">
    <source>
        <dbReference type="EMBL" id="QDU88106.1"/>
    </source>
</evidence>
<keyword evidence="2" id="KW-1185">Reference proteome</keyword>
<organism evidence="1 2">
    <name type="scientific">Pirellulimonas nuda</name>
    <dbReference type="NCBI Taxonomy" id="2528009"/>
    <lineage>
        <taxon>Bacteria</taxon>
        <taxon>Pseudomonadati</taxon>
        <taxon>Planctomycetota</taxon>
        <taxon>Planctomycetia</taxon>
        <taxon>Pirellulales</taxon>
        <taxon>Lacipirellulaceae</taxon>
        <taxon>Pirellulimonas</taxon>
    </lineage>
</organism>
<evidence type="ECO:0008006" key="3">
    <source>
        <dbReference type="Google" id="ProtNLM"/>
    </source>
</evidence>
<sequence>MCLAGDAFGELNDFAYQGDLSEVIVGSLHWLAERQNADGGWGEPGSGSTVEATLFARIAIQLTGVPACYADLESRADGFLRGLTHGPNLLKRMGRHEARAYPLIGACAAVGLTPWSHVSRGWLWRTIRGASGAGVAQRPAVIAAALARWRMSSHLASVRRTVGRSVEPRLLTRLTSQQSPTGVFANSLSETALVVMLLTSAGLRRTQAVQRGVDALLASIQPDGCWPEAAV</sequence>
<gene>
    <name evidence="1" type="ORF">Pla175_14770</name>
</gene>
<dbReference type="Proteomes" id="UP000317429">
    <property type="component" value="Chromosome"/>
</dbReference>
<name>A0A518D9J9_9BACT</name>
<dbReference type="EMBL" id="CP036291">
    <property type="protein sequence ID" value="QDU88106.1"/>
    <property type="molecule type" value="Genomic_DNA"/>
</dbReference>
<dbReference type="KEGG" id="pnd:Pla175_14770"/>
<accession>A0A518D9J9</accession>
<dbReference type="Gene3D" id="1.50.10.20">
    <property type="match status" value="2"/>
</dbReference>
<proteinExistence type="predicted"/>
<evidence type="ECO:0000313" key="2">
    <source>
        <dbReference type="Proteomes" id="UP000317429"/>
    </source>
</evidence>
<dbReference type="InterPro" id="IPR008930">
    <property type="entry name" value="Terpenoid_cyclase/PrenylTrfase"/>
</dbReference>
<protein>
    <recommendedName>
        <fullName evidence="3">Prenyltransferase and squalene oxidase repeat protein</fullName>
    </recommendedName>
</protein>
<dbReference type="SUPFAM" id="SSF48239">
    <property type="entry name" value="Terpenoid cyclases/Protein prenyltransferases"/>
    <property type="match status" value="1"/>
</dbReference>
<reference evidence="1 2" key="1">
    <citation type="submission" date="2019-02" db="EMBL/GenBank/DDBJ databases">
        <title>Deep-cultivation of Planctomycetes and their phenomic and genomic characterization uncovers novel biology.</title>
        <authorList>
            <person name="Wiegand S."/>
            <person name="Jogler M."/>
            <person name="Boedeker C."/>
            <person name="Pinto D."/>
            <person name="Vollmers J."/>
            <person name="Rivas-Marin E."/>
            <person name="Kohn T."/>
            <person name="Peeters S.H."/>
            <person name="Heuer A."/>
            <person name="Rast P."/>
            <person name="Oberbeckmann S."/>
            <person name="Bunk B."/>
            <person name="Jeske O."/>
            <person name="Meyerdierks A."/>
            <person name="Storesund J.E."/>
            <person name="Kallscheuer N."/>
            <person name="Luecker S."/>
            <person name="Lage O.M."/>
            <person name="Pohl T."/>
            <person name="Merkel B.J."/>
            <person name="Hornburger P."/>
            <person name="Mueller R.-W."/>
            <person name="Bruemmer F."/>
            <person name="Labrenz M."/>
            <person name="Spormann A.M."/>
            <person name="Op den Camp H."/>
            <person name="Overmann J."/>
            <person name="Amann R."/>
            <person name="Jetten M.S.M."/>
            <person name="Mascher T."/>
            <person name="Medema M.H."/>
            <person name="Devos D.P."/>
            <person name="Kaster A.-K."/>
            <person name="Ovreas L."/>
            <person name="Rohde M."/>
            <person name="Galperin M.Y."/>
            <person name="Jogler C."/>
        </authorList>
    </citation>
    <scope>NUCLEOTIDE SEQUENCE [LARGE SCALE GENOMIC DNA]</scope>
    <source>
        <strain evidence="1 2">Pla175</strain>
    </source>
</reference>
<dbReference type="AlphaFoldDB" id="A0A518D9J9"/>